<feature type="region of interest" description="Disordered" evidence="6">
    <location>
        <begin position="547"/>
        <end position="571"/>
    </location>
</feature>
<dbReference type="GO" id="GO:0034751">
    <property type="term" value="C:aryl hydrocarbon receptor complex"/>
    <property type="evidence" value="ECO:0007669"/>
    <property type="project" value="TreeGrafter"/>
</dbReference>
<accession>A0A8C9FV62</accession>
<dbReference type="Proteomes" id="UP000694428">
    <property type="component" value="Unplaced"/>
</dbReference>
<dbReference type="PANTHER" id="PTHR10649:SF9">
    <property type="entry name" value="ARYL HYDROCARBON RECEPTOR"/>
    <property type="match status" value="1"/>
</dbReference>
<evidence type="ECO:0000256" key="6">
    <source>
        <dbReference type="SAM" id="MobiDB-lite"/>
    </source>
</evidence>
<keyword evidence="3" id="KW-0238">DNA-binding</keyword>
<dbReference type="AlphaFoldDB" id="A0A8C9FV62"/>
<proteinExistence type="predicted"/>
<dbReference type="Ensembl" id="ENSPSTT00000020912.1">
    <property type="protein sequence ID" value="ENSPSTP00000019944.1"/>
    <property type="gene ID" value="ENSPSTG00000014447.1"/>
</dbReference>
<dbReference type="PANTHER" id="PTHR10649">
    <property type="entry name" value="ARYL HYDROCARBON RECEPTOR"/>
    <property type="match status" value="1"/>
</dbReference>
<keyword evidence="2" id="KW-0805">Transcription regulation</keyword>
<evidence type="ECO:0008006" key="9">
    <source>
        <dbReference type="Google" id="ProtNLM"/>
    </source>
</evidence>
<name>A0A8C9FV62_PAVCR</name>
<dbReference type="GO" id="GO:0005634">
    <property type="term" value="C:nucleus"/>
    <property type="evidence" value="ECO:0007669"/>
    <property type="project" value="UniProtKB-SubCell"/>
</dbReference>
<reference evidence="7" key="1">
    <citation type="submission" date="2025-08" db="UniProtKB">
        <authorList>
            <consortium name="Ensembl"/>
        </authorList>
    </citation>
    <scope>IDENTIFICATION</scope>
</reference>
<keyword evidence="5" id="KW-0539">Nucleus</keyword>
<evidence type="ECO:0000313" key="8">
    <source>
        <dbReference type="Proteomes" id="UP000694428"/>
    </source>
</evidence>
<dbReference type="GO" id="GO:0000976">
    <property type="term" value="F:transcription cis-regulatory region binding"/>
    <property type="evidence" value="ECO:0007669"/>
    <property type="project" value="TreeGrafter"/>
</dbReference>
<evidence type="ECO:0000256" key="3">
    <source>
        <dbReference type="ARBA" id="ARBA00023125"/>
    </source>
</evidence>
<comment type="subcellular location">
    <subcellularLocation>
        <location evidence="1">Nucleus</location>
    </subcellularLocation>
</comment>
<evidence type="ECO:0000256" key="5">
    <source>
        <dbReference type="ARBA" id="ARBA00023242"/>
    </source>
</evidence>
<evidence type="ECO:0000313" key="7">
    <source>
        <dbReference type="Ensembl" id="ENSPSTP00000019944.1"/>
    </source>
</evidence>
<organism evidence="7 8">
    <name type="scientific">Pavo cristatus</name>
    <name type="common">Indian peafowl</name>
    <name type="synonym">Blue peafowl</name>
    <dbReference type="NCBI Taxonomy" id="9049"/>
    <lineage>
        <taxon>Eukaryota</taxon>
        <taxon>Metazoa</taxon>
        <taxon>Chordata</taxon>
        <taxon>Craniata</taxon>
        <taxon>Vertebrata</taxon>
        <taxon>Euteleostomi</taxon>
        <taxon>Archelosauria</taxon>
        <taxon>Archosauria</taxon>
        <taxon>Dinosauria</taxon>
        <taxon>Saurischia</taxon>
        <taxon>Theropoda</taxon>
        <taxon>Coelurosauria</taxon>
        <taxon>Aves</taxon>
        <taxon>Neognathae</taxon>
        <taxon>Galloanserae</taxon>
        <taxon>Galliformes</taxon>
        <taxon>Phasianidae</taxon>
        <taxon>Phasianinae</taxon>
        <taxon>Pavo</taxon>
    </lineage>
</organism>
<keyword evidence="8" id="KW-1185">Reference proteome</keyword>
<evidence type="ECO:0000256" key="1">
    <source>
        <dbReference type="ARBA" id="ARBA00004123"/>
    </source>
</evidence>
<dbReference type="GO" id="GO:0004879">
    <property type="term" value="F:nuclear receptor activity"/>
    <property type="evidence" value="ECO:0007669"/>
    <property type="project" value="TreeGrafter"/>
</dbReference>
<sequence>MICYLHFLLERSCFRIQLILHRNYLAWHLFSEMVHQQCCNLLSFPFRGKIVLGYTEAELCMRGTGYQFIHAADMLYCAENHVRSKLRSLRKAMKNQIMYSQNEEGAEHLRKRNMKLPFMFATGEAVLYEVAFPMSSLPDASQPRSKTTTGKGGKTALHGDSVDPNSLLGVMLRQDESVYLCPPASHKLSFERNFFADSRDELGGVNSDWTDSLLPAGSHNILKQELMECSQESSVPLPEDSAALFQDNKTNDLYSIMKNLGIDFEDLKYIQQDEEFFKAELSGMDDLGDIDITDEILTYVQDSLNKSDFLYSGCNQQQPLVQNTGCLVQQELDQHQIHQHQKQLMEQQQQQQQLCQKMKHMQVNGMFTNWSSGTSMPLCSQQQPQQYTFPGMQATAAEFSYKSEVNTSPYACRQEFVPYKQPTAMIPQLSNFSQMDFPVAGLDRSAYSASSNLEDFLGCLQQVPENLDCGINSESVMLTPQTCYAGAVSMYQCTQEAQPNCMDQMQYDPMMANQQTLLNKFQNGFNGGNVNEAYPSQLDVISNSQTATHLQPVHHPTEPRSFPDLASSGFM</sequence>
<dbReference type="GO" id="GO:0006805">
    <property type="term" value="P:xenobiotic metabolic process"/>
    <property type="evidence" value="ECO:0007669"/>
    <property type="project" value="InterPro"/>
</dbReference>
<feature type="region of interest" description="Disordered" evidence="6">
    <location>
        <begin position="137"/>
        <end position="159"/>
    </location>
</feature>
<evidence type="ECO:0000256" key="2">
    <source>
        <dbReference type="ARBA" id="ARBA00023015"/>
    </source>
</evidence>
<keyword evidence="4" id="KW-0804">Transcription</keyword>
<dbReference type="InterPro" id="IPR039091">
    <property type="entry name" value="AHR/AHRR"/>
</dbReference>
<reference evidence="7" key="2">
    <citation type="submission" date="2025-09" db="UniProtKB">
        <authorList>
            <consortium name="Ensembl"/>
        </authorList>
    </citation>
    <scope>IDENTIFICATION</scope>
</reference>
<protein>
    <recommendedName>
        <fullName evidence="9">Aryl hydrocarbon receptor</fullName>
    </recommendedName>
</protein>
<evidence type="ECO:0000256" key="4">
    <source>
        <dbReference type="ARBA" id="ARBA00023163"/>
    </source>
</evidence>